<feature type="binding site" evidence="7 8">
    <location>
        <begin position="61"/>
        <end position="64"/>
    </location>
    <ligand>
        <name>substrate</name>
    </ligand>
</feature>
<evidence type="ECO:0000256" key="2">
    <source>
        <dbReference type="ARBA" id="ARBA00013061"/>
    </source>
</evidence>
<comment type="subcellular location">
    <subcellularLocation>
        <location evidence="7">Cytoplasm</location>
    </subcellularLocation>
</comment>
<keyword evidence="7" id="KW-0963">Cytoplasm</keyword>
<organism evidence="11 12">
    <name type="scientific">Candidatus Wolfebacteria bacterium GW2011_GWA2_47_9b</name>
    <dbReference type="NCBI Taxonomy" id="1619005"/>
    <lineage>
        <taxon>Bacteria</taxon>
        <taxon>Candidatus Wolfeibacteriota</taxon>
    </lineage>
</organism>
<feature type="binding site" evidence="7 9">
    <location>
        <position position="218"/>
    </location>
    <ligand>
        <name>ATP</name>
        <dbReference type="ChEBI" id="CHEBI:30616"/>
    </ligand>
</feature>
<dbReference type="HAMAP" id="MF_00145">
    <property type="entry name" value="Phosphoglyc_kinase"/>
    <property type="match status" value="1"/>
</dbReference>
<feature type="binding site" evidence="7">
    <location>
        <position position="135"/>
    </location>
    <ligand>
        <name>substrate</name>
    </ligand>
</feature>
<keyword evidence="4 7" id="KW-0547">Nucleotide-binding</keyword>
<feature type="binding site" evidence="7 9">
    <location>
        <position position="316"/>
    </location>
    <ligand>
        <name>ATP</name>
        <dbReference type="ChEBI" id="CHEBI:30616"/>
    </ligand>
</feature>
<dbReference type="Pfam" id="PF00162">
    <property type="entry name" value="PGK"/>
    <property type="match status" value="1"/>
</dbReference>
<dbReference type="PATRIC" id="fig|1619005.3.peg.311"/>
<evidence type="ECO:0000256" key="3">
    <source>
        <dbReference type="ARBA" id="ARBA00022679"/>
    </source>
</evidence>
<dbReference type="InterPro" id="IPR015824">
    <property type="entry name" value="Phosphoglycerate_kinase_N"/>
</dbReference>
<evidence type="ECO:0000256" key="4">
    <source>
        <dbReference type="ARBA" id="ARBA00022741"/>
    </source>
</evidence>
<dbReference type="Proteomes" id="UP000033882">
    <property type="component" value="Unassembled WGS sequence"/>
</dbReference>
<comment type="catalytic activity">
    <reaction evidence="1 7 10">
        <text>(2R)-3-phosphoglycerate + ATP = (2R)-3-phospho-glyceroyl phosphate + ADP</text>
        <dbReference type="Rhea" id="RHEA:14801"/>
        <dbReference type="ChEBI" id="CHEBI:30616"/>
        <dbReference type="ChEBI" id="CHEBI:57604"/>
        <dbReference type="ChEBI" id="CHEBI:58272"/>
        <dbReference type="ChEBI" id="CHEBI:456216"/>
        <dbReference type="EC" id="2.7.2.3"/>
    </reaction>
</comment>
<keyword evidence="6 7" id="KW-0067">ATP-binding</keyword>
<evidence type="ECO:0000256" key="1">
    <source>
        <dbReference type="ARBA" id="ARBA00000642"/>
    </source>
</evidence>
<evidence type="ECO:0000256" key="9">
    <source>
        <dbReference type="PIRSR" id="PIRSR000724-2"/>
    </source>
</evidence>
<dbReference type="PRINTS" id="PR00477">
    <property type="entry name" value="PHGLYCKINASE"/>
</dbReference>
<evidence type="ECO:0000256" key="7">
    <source>
        <dbReference type="HAMAP-Rule" id="MF_00145"/>
    </source>
</evidence>
<dbReference type="Gene3D" id="3.40.50.1260">
    <property type="entry name" value="Phosphoglycerate kinase, N-terminal domain"/>
    <property type="match status" value="3"/>
</dbReference>
<dbReference type="UniPathway" id="UPA00109">
    <property type="reaction ID" value="UER00185"/>
</dbReference>
<dbReference type="GO" id="GO:0006096">
    <property type="term" value="P:glycolytic process"/>
    <property type="evidence" value="ECO:0007669"/>
    <property type="project" value="UniProtKB-UniRule"/>
</dbReference>
<name>A0A0G1U7Z4_9BACT</name>
<dbReference type="InterPro" id="IPR001576">
    <property type="entry name" value="Phosphoglycerate_kinase"/>
</dbReference>
<gene>
    <name evidence="7" type="primary">pgk</name>
    <name evidence="11" type="ORF">UY19_C0005G0025</name>
</gene>
<accession>A0A0G1U7Z4</accession>
<reference evidence="11 12" key="1">
    <citation type="journal article" date="2015" name="Nature">
        <title>rRNA introns, odd ribosomes, and small enigmatic genomes across a large radiation of phyla.</title>
        <authorList>
            <person name="Brown C.T."/>
            <person name="Hug L.A."/>
            <person name="Thomas B.C."/>
            <person name="Sharon I."/>
            <person name="Castelle C.J."/>
            <person name="Singh A."/>
            <person name="Wilkins M.J."/>
            <person name="Williams K.H."/>
            <person name="Banfield J.F."/>
        </authorList>
    </citation>
    <scope>NUCLEOTIDE SEQUENCE [LARGE SCALE GENOMIC DNA]</scope>
</reference>
<dbReference type="EMBL" id="LCPB01000005">
    <property type="protein sequence ID" value="KKU90222.1"/>
    <property type="molecule type" value="Genomic_DNA"/>
</dbReference>
<dbReference type="SUPFAM" id="SSF53748">
    <property type="entry name" value="Phosphoglycerate kinase"/>
    <property type="match status" value="1"/>
</dbReference>
<feature type="binding site" evidence="8">
    <location>
        <position position="38"/>
    </location>
    <ligand>
        <name>(2R)-3-phosphoglycerate</name>
        <dbReference type="ChEBI" id="CHEBI:58272"/>
    </ligand>
</feature>
<evidence type="ECO:0000256" key="6">
    <source>
        <dbReference type="ARBA" id="ARBA00022840"/>
    </source>
</evidence>
<dbReference type="GO" id="GO:0006094">
    <property type="term" value="P:gluconeogenesis"/>
    <property type="evidence" value="ECO:0007669"/>
    <property type="project" value="TreeGrafter"/>
</dbReference>
<evidence type="ECO:0000256" key="10">
    <source>
        <dbReference type="RuleBase" id="RU000532"/>
    </source>
</evidence>
<dbReference type="GO" id="GO:0005829">
    <property type="term" value="C:cytosol"/>
    <property type="evidence" value="ECO:0007669"/>
    <property type="project" value="TreeGrafter"/>
</dbReference>
<comment type="pathway">
    <text evidence="7">Carbohydrate degradation; glycolysis; pyruvate from D-glyceraldehyde 3-phosphate: step 2/5.</text>
</comment>
<dbReference type="InterPro" id="IPR036043">
    <property type="entry name" value="Phosphoglycerate_kinase_sf"/>
</dbReference>
<dbReference type="GO" id="GO:0004618">
    <property type="term" value="F:phosphoglycerate kinase activity"/>
    <property type="evidence" value="ECO:0007669"/>
    <property type="project" value="UniProtKB-UniRule"/>
</dbReference>
<dbReference type="AlphaFoldDB" id="A0A0G1U7Z4"/>
<dbReference type="EC" id="2.7.2.3" evidence="2 7"/>
<proteinExistence type="inferred from homology"/>
<feature type="binding site" evidence="7">
    <location>
        <position position="168"/>
    </location>
    <ligand>
        <name>substrate</name>
    </ligand>
</feature>
<keyword evidence="5 7" id="KW-0418">Kinase</keyword>
<evidence type="ECO:0000256" key="8">
    <source>
        <dbReference type="PIRSR" id="PIRSR000724-1"/>
    </source>
</evidence>
<dbReference type="GO" id="GO:0005524">
    <property type="term" value="F:ATP binding"/>
    <property type="evidence" value="ECO:0007669"/>
    <property type="project" value="UniProtKB-KW"/>
</dbReference>
<comment type="similarity">
    <text evidence="7 10">Belongs to the phosphoglycerate kinase family.</text>
</comment>
<feature type="binding site" evidence="7">
    <location>
        <position position="38"/>
    </location>
    <ligand>
        <name>substrate</name>
    </ligand>
</feature>
<comment type="caution">
    <text evidence="11">The sequence shown here is derived from an EMBL/GenBank/DDBJ whole genome shotgun (WGS) entry which is preliminary data.</text>
</comment>
<dbReference type="GO" id="GO:0043531">
    <property type="term" value="F:ADP binding"/>
    <property type="evidence" value="ECO:0007669"/>
    <property type="project" value="TreeGrafter"/>
</dbReference>
<comment type="subunit">
    <text evidence="7">Monomer.</text>
</comment>
<dbReference type="PIRSF" id="PIRSF000724">
    <property type="entry name" value="Pgk"/>
    <property type="match status" value="1"/>
</dbReference>
<sequence>MKKLSALFDRNLSEEIAIVRIDLNINNKTLKARTDNLRVISIIPTIQFLIKRGAKVVLVSHRGRPADGTKSGKLMTDNIKEFGLKPFAKILMGLLKKDVSFIPLDTKRGQLFSENDAEKIRQAPKGSIFLLENIRFLPGEDKNDSAVVKSLAALGTFYVNDAFAFCHRKTASMVAITKLLPSCAGLLLEKEVFHMDEAIHNHKHPFVVILGGAKMTDKMGLVKRFIDKADYFLAGGGVANTFMAADGLPIGDSIYEKHMIPVAKKLMKTNKVIIPMDVVISDRKIVDNGEGTTEEWVEIIKNAQTIIWNGPLGVIEDKRFAKGSLDVAKAIAKSKAFAVVGGGETALAFAGISLKKNTFLSTGGGAMLEYLSGIKLPGIEALRMSEKPKQKK</sequence>
<keyword evidence="3 7" id="KW-0808">Transferase</keyword>
<protein>
    <recommendedName>
        <fullName evidence="2 7">Phosphoglycerate kinase</fullName>
        <ecNumber evidence="2 7">2.7.2.3</ecNumber>
    </recommendedName>
</protein>
<evidence type="ECO:0000313" key="11">
    <source>
        <dbReference type="EMBL" id="KKU90222.1"/>
    </source>
</evidence>
<feature type="binding site" evidence="8">
    <location>
        <position position="168"/>
    </location>
    <ligand>
        <name>(2R)-3-phosphoglycerate</name>
        <dbReference type="ChEBI" id="CHEBI:58272"/>
    </ligand>
</feature>
<keyword evidence="7" id="KW-0324">Glycolysis</keyword>
<feature type="binding site" evidence="8">
    <location>
        <position position="135"/>
    </location>
    <ligand>
        <name>(2R)-3-phosphoglycerate</name>
        <dbReference type="ChEBI" id="CHEBI:58272"/>
    </ligand>
</feature>
<dbReference type="PANTHER" id="PTHR11406:SF23">
    <property type="entry name" value="PHOSPHOGLYCERATE KINASE 1, CHLOROPLASTIC-RELATED"/>
    <property type="match status" value="1"/>
</dbReference>
<comment type="caution">
    <text evidence="7">Lacks conserved residue(s) required for the propagation of feature annotation.</text>
</comment>
<evidence type="ECO:0000313" key="12">
    <source>
        <dbReference type="Proteomes" id="UP000033882"/>
    </source>
</evidence>
<feature type="binding site" evidence="7 8">
    <location>
        <begin position="22"/>
        <end position="24"/>
    </location>
    <ligand>
        <name>substrate</name>
    </ligand>
</feature>
<dbReference type="PANTHER" id="PTHR11406">
    <property type="entry name" value="PHOSPHOGLYCERATE KINASE"/>
    <property type="match status" value="1"/>
</dbReference>
<evidence type="ECO:0000256" key="5">
    <source>
        <dbReference type="ARBA" id="ARBA00022777"/>
    </source>
</evidence>
<feature type="binding site" evidence="7">
    <location>
        <begin position="342"/>
        <end position="345"/>
    </location>
    <ligand>
        <name>ATP</name>
        <dbReference type="ChEBI" id="CHEBI:30616"/>
    </ligand>
</feature>